<organism evidence="10 11">
    <name type="scientific">Candidatus Nitrospira nitrosa</name>
    <dbReference type="NCBI Taxonomy" id="1742972"/>
    <lineage>
        <taxon>Bacteria</taxon>
        <taxon>Pseudomonadati</taxon>
        <taxon>Nitrospirota</taxon>
        <taxon>Nitrospiria</taxon>
        <taxon>Nitrospirales</taxon>
        <taxon>Nitrospiraceae</taxon>
        <taxon>Nitrospira</taxon>
    </lineage>
</organism>
<dbReference type="Pfam" id="PF13231">
    <property type="entry name" value="PMT_2"/>
    <property type="match status" value="1"/>
</dbReference>
<evidence type="ECO:0000256" key="4">
    <source>
        <dbReference type="ARBA" id="ARBA00022679"/>
    </source>
</evidence>
<feature type="transmembrane region" description="Helical" evidence="8">
    <location>
        <begin position="285"/>
        <end position="306"/>
    </location>
</feature>
<evidence type="ECO:0000256" key="6">
    <source>
        <dbReference type="ARBA" id="ARBA00022989"/>
    </source>
</evidence>
<feature type="transmembrane region" description="Helical" evidence="8">
    <location>
        <begin position="75"/>
        <end position="95"/>
    </location>
</feature>
<keyword evidence="2" id="KW-1003">Cell membrane</keyword>
<keyword evidence="4" id="KW-0808">Transferase</keyword>
<feature type="transmembrane region" description="Helical" evidence="8">
    <location>
        <begin position="415"/>
        <end position="432"/>
    </location>
</feature>
<evidence type="ECO:0000256" key="5">
    <source>
        <dbReference type="ARBA" id="ARBA00022692"/>
    </source>
</evidence>
<dbReference type="GO" id="GO:0005886">
    <property type="term" value="C:plasma membrane"/>
    <property type="evidence" value="ECO:0007669"/>
    <property type="project" value="UniProtKB-SubCell"/>
</dbReference>
<feature type="transmembrane region" description="Helical" evidence="8">
    <location>
        <begin position="102"/>
        <end position="122"/>
    </location>
</feature>
<feature type="transmembrane region" description="Helical" evidence="8">
    <location>
        <begin position="470"/>
        <end position="489"/>
    </location>
</feature>
<feature type="transmembrane region" description="Helical" evidence="8">
    <location>
        <begin position="438"/>
        <end position="458"/>
    </location>
</feature>
<evidence type="ECO:0000313" key="10">
    <source>
        <dbReference type="EMBL" id="CUS38781.1"/>
    </source>
</evidence>
<accession>A0A0S4LQ06</accession>
<keyword evidence="3" id="KW-0328">Glycosyltransferase</keyword>
<feature type="domain" description="Glycosyltransferase RgtA/B/C/D-like" evidence="9">
    <location>
        <begin position="109"/>
        <end position="211"/>
    </location>
</feature>
<dbReference type="STRING" id="1742972.COMA1_60068"/>
<evidence type="ECO:0000256" key="2">
    <source>
        <dbReference type="ARBA" id="ARBA00022475"/>
    </source>
</evidence>
<keyword evidence="7 8" id="KW-0472">Membrane</keyword>
<feature type="transmembrane region" description="Helical" evidence="8">
    <location>
        <begin position="182"/>
        <end position="210"/>
    </location>
</feature>
<protein>
    <recommendedName>
        <fullName evidence="9">Glycosyltransferase RgtA/B/C/D-like domain-containing protein</fullName>
    </recommendedName>
</protein>
<evidence type="ECO:0000256" key="3">
    <source>
        <dbReference type="ARBA" id="ARBA00022676"/>
    </source>
</evidence>
<evidence type="ECO:0000256" key="8">
    <source>
        <dbReference type="SAM" id="Phobius"/>
    </source>
</evidence>
<dbReference type="RefSeq" id="WP_090750935.1">
    <property type="nucleotide sequence ID" value="NZ_CZQA01000012.1"/>
</dbReference>
<gene>
    <name evidence="10" type="ORF">COMA1_60068</name>
</gene>
<reference evidence="10 11" key="1">
    <citation type="submission" date="2015-10" db="EMBL/GenBank/DDBJ databases">
        <authorList>
            <person name="Gilbert D.G."/>
        </authorList>
    </citation>
    <scope>NUCLEOTIDE SEQUENCE [LARGE SCALE GENOMIC DNA]</scope>
    <source>
        <strain evidence="10">COMA1</strain>
    </source>
</reference>
<dbReference type="InterPro" id="IPR050297">
    <property type="entry name" value="LipidA_mod_glycosyltrf_83"/>
</dbReference>
<dbReference type="Proteomes" id="UP000199032">
    <property type="component" value="Unassembled WGS sequence"/>
</dbReference>
<dbReference type="AlphaFoldDB" id="A0A0S4LQ06"/>
<feature type="transmembrane region" description="Helical" evidence="8">
    <location>
        <begin position="231"/>
        <end position="254"/>
    </location>
</feature>
<keyword evidence="6 8" id="KW-1133">Transmembrane helix</keyword>
<comment type="subcellular location">
    <subcellularLocation>
        <location evidence="1">Cell membrane</location>
        <topology evidence="1">Multi-pass membrane protein</topology>
    </subcellularLocation>
</comment>
<feature type="transmembrane region" description="Helical" evidence="8">
    <location>
        <begin position="21"/>
        <end position="39"/>
    </location>
</feature>
<keyword evidence="11" id="KW-1185">Reference proteome</keyword>
<dbReference type="PANTHER" id="PTHR33908">
    <property type="entry name" value="MANNOSYLTRANSFERASE YKCB-RELATED"/>
    <property type="match status" value="1"/>
</dbReference>
<feature type="transmembrane region" description="Helical" evidence="8">
    <location>
        <begin position="391"/>
        <end position="408"/>
    </location>
</feature>
<evidence type="ECO:0000256" key="7">
    <source>
        <dbReference type="ARBA" id="ARBA00023136"/>
    </source>
</evidence>
<name>A0A0S4LQ06_9BACT</name>
<feature type="transmembrane region" description="Helical" evidence="8">
    <location>
        <begin position="153"/>
        <end position="170"/>
    </location>
</feature>
<evidence type="ECO:0000313" key="11">
    <source>
        <dbReference type="Proteomes" id="UP000199032"/>
    </source>
</evidence>
<dbReference type="GO" id="GO:0009103">
    <property type="term" value="P:lipopolysaccharide biosynthetic process"/>
    <property type="evidence" value="ECO:0007669"/>
    <property type="project" value="UniProtKB-ARBA"/>
</dbReference>
<evidence type="ECO:0000259" key="9">
    <source>
        <dbReference type="Pfam" id="PF13231"/>
    </source>
</evidence>
<feature type="transmembrane region" description="Helical" evidence="8">
    <location>
        <begin position="327"/>
        <end position="349"/>
    </location>
</feature>
<proteinExistence type="predicted"/>
<evidence type="ECO:0000256" key="1">
    <source>
        <dbReference type="ARBA" id="ARBA00004651"/>
    </source>
</evidence>
<keyword evidence="5 8" id="KW-0812">Transmembrane</keyword>
<dbReference type="PANTHER" id="PTHR33908:SF11">
    <property type="entry name" value="MEMBRANE PROTEIN"/>
    <property type="match status" value="1"/>
</dbReference>
<dbReference type="EMBL" id="CZQA01000012">
    <property type="protein sequence ID" value="CUS38781.1"/>
    <property type="molecule type" value="Genomic_DNA"/>
</dbReference>
<dbReference type="InterPro" id="IPR038731">
    <property type="entry name" value="RgtA/B/C-like"/>
</dbReference>
<sequence>MPEKDDVVSAMQRVFSRWWGWDTLLVLLFVMIGAVLRLYRVVDWQAGTVEPCDFPFVDEITPLVQARNLLHFDVFFYPPVAPILVGALSLPGAILMPESFNVGAFCRGITIMASLATVPVVYLIGRFWGARVGLVGAGLFSVNMIAVNSTGNVQVYSALFVSLAMYWALRAYQRLTIEALCWVGALLGFAVATKYFPAFLFLLLFVGLVANRTPEFKIDLGAYAERQTIKTIWIATLVGVVVLAGMTLVIGLVAQESVLTLAQRIYDGHPHDHPFSYHLPSIIKLLHLGLLGGAAVAVCASCLLVVPILQGCHPWKWAIHQFNRHAIWLIPMSAAGLAIVVTFVLPVAANLNNFAKYAVWTLKAYASTDGGMFPAAKPAPSYLLAYLPENFGLPGYVLALCGVMLAVVRRDKKLLLLLLAALPLWVMLERSSVKVNRYILELTPILCVAAGFAFEWLWTVARQYKSQWMAPWIFAGIYLFTSVYSLAWAEFFRPGQDIPQQAASWVQTSVPRGAMVGLRSSVIVDHISPYLPDDQQLEGYRLVRYNEDPDYILLPRLVYEVVRQHLELSRQGRGYQDTDWFPYPPPTPEDLRFMEELVSSGRYEVLKEITKVPVFGGYVPGAQAIRGYTWLREHSSYSILIYRRVSSSERVDERDPTPKSTAPN</sequence>
<dbReference type="GO" id="GO:0016763">
    <property type="term" value="F:pentosyltransferase activity"/>
    <property type="evidence" value="ECO:0007669"/>
    <property type="project" value="TreeGrafter"/>
</dbReference>